<protein>
    <submittedName>
        <fullName evidence="2">Uncharacterized protein</fullName>
    </submittedName>
</protein>
<accession>A0A5M6CWT6</accession>
<keyword evidence="1" id="KW-0732">Signal</keyword>
<gene>
    <name evidence="2" type="ORF">FYK55_23600</name>
</gene>
<dbReference type="Proteomes" id="UP000324479">
    <property type="component" value="Unassembled WGS sequence"/>
</dbReference>
<sequence>MSASSMFPAIAFSLAILCSAASKLQGESPAESPVSILSVTVSEYHVELDPSPEATPDSVLKELLSGDWEPSRTIRLSTCNSAQTHLLITGDVNSNSITSGERGKTDTRTSPPKLIVDFRAERQSSGAVMDLDYHASGFVNNSAGVSTGESRVVQTTNFYELGKPKLIAGLSGEDEFYLVVTVTEPGADARED</sequence>
<reference evidence="2 3" key="1">
    <citation type="submission" date="2019-08" db="EMBL/GenBank/DDBJ databases">
        <authorList>
            <person name="Dhanesh K."/>
            <person name="Kumar G."/>
            <person name="Sasikala C."/>
            <person name="Venkata Ramana C."/>
        </authorList>
    </citation>
    <scope>NUCLEOTIDE SEQUENCE [LARGE SCALE GENOMIC DNA]</scope>
    <source>
        <strain evidence="2 3">JC645</strain>
    </source>
</reference>
<feature type="chain" id="PRO_5024366569" evidence="1">
    <location>
        <begin position="21"/>
        <end position="192"/>
    </location>
</feature>
<evidence type="ECO:0000313" key="3">
    <source>
        <dbReference type="Proteomes" id="UP000324479"/>
    </source>
</evidence>
<comment type="caution">
    <text evidence="2">The sequence shown here is derived from an EMBL/GenBank/DDBJ whole genome shotgun (WGS) entry which is preliminary data.</text>
</comment>
<keyword evidence="3" id="KW-1185">Reference proteome</keyword>
<evidence type="ECO:0000313" key="2">
    <source>
        <dbReference type="EMBL" id="KAA5539563.1"/>
    </source>
</evidence>
<dbReference type="AlphaFoldDB" id="A0A5M6CWT6"/>
<proteinExistence type="predicted"/>
<organism evidence="2 3">
    <name type="scientific">Roseiconus nitratireducens</name>
    <dbReference type="NCBI Taxonomy" id="2605748"/>
    <lineage>
        <taxon>Bacteria</taxon>
        <taxon>Pseudomonadati</taxon>
        <taxon>Planctomycetota</taxon>
        <taxon>Planctomycetia</taxon>
        <taxon>Pirellulales</taxon>
        <taxon>Pirellulaceae</taxon>
        <taxon>Roseiconus</taxon>
    </lineage>
</organism>
<name>A0A5M6CWT6_9BACT</name>
<feature type="signal peptide" evidence="1">
    <location>
        <begin position="1"/>
        <end position="20"/>
    </location>
</feature>
<dbReference type="EMBL" id="VWOX01000018">
    <property type="protein sequence ID" value="KAA5539563.1"/>
    <property type="molecule type" value="Genomic_DNA"/>
</dbReference>
<evidence type="ECO:0000256" key="1">
    <source>
        <dbReference type="SAM" id="SignalP"/>
    </source>
</evidence>
<dbReference type="RefSeq" id="WP_150079102.1">
    <property type="nucleotide sequence ID" value="NZ_VWOX01000018.1"/>
</dbReference>